<dbReference type="Proteomes" id="UP001317532">
    <property type="component" value="Chromosome"/>
</dbReference>
<evidence type="ECO:0000313" key="3">
    <source>
        <dbReference type="EMBL" id="BDE07258.1"/>
    </source>
</evidence>
<dbReference type="GO" id="GO:0004497">
    <property type="term" value="F:monooxygenase activity"/>
    <property type="evidence" value="ECO:0007669"/>
    <property type="project" value="UniProtKB-KW"/>
</dbReference>
<dbReference type="NCBIfam" id="NF004834">
    <property type="entry name" value="PRK06185.1-3"/>
    <property type="match status" value="1"/>
</dbReference>
<keyword evidence="4" id="KW-1185">Reference proteome</keyword>
<proteinExistence type="predicted"/>
<name>A0AAN2CAS3_UNVUL</name>
<dbReference type="SUPFAM" id="SSF51905">
    <property type="entry name" value="FAD/NAD(P)-binding domain"/>
    <property type="match status" value="1"/>
</dbReference>
<dbReference type="GO" id="GO:0071949">
    <property type="term" value="F:FAD binding"/>
    <property type="evidence" value="ECO:0007669"/>
    <property type="project" value="InterPro"/>
</dbReference>
<reference evidence="3 4" key="1">
    <citation type="journal article" date="2022" name="ISME Commun">
        <title>Vulcanimicrobium alpinus gen. nov. sp. nov., the first cultivated representative of the candidate phylum 'Eremiobacterota', is a metabolically versatile aerobic anoxygenic phototroph.</title>
        <authorList>
            <person name="Yabe S."/>
            <person name="Muto K."/>
            <person name="Abe K."/>
            <person name="Yokota A."/>
            <person name="Staudigel H."/>
            <person name="Tebo B.M."/>
        </authorList>
    </citation>
    <scope>NUCLEOTIDE SEQUENCE [LARGE SCALE GENOMIC DNA]</scope>
    <source>
        <strain evidence="3 4">WC8-2</strain>
    </source>
</reference>
<dbReference type="KEGG" id="vab:WPS_25340"/>
<dbReference type="InterPro" id="IPR050631">
    <property type="entry name" value="PheA/TfdB_FAD_monoxygenase"/>
</dbReference>
<dbReference type="Pfam" id="PF01494">
    <property type="entry name" value="FAD_binding_3"/>
    <property type="match status" value="1"/>
</dbReference>
<protein>
    <submittedName>
        <fullName evidence="3">Monooxygenase</fullName>
    </submittedName>
</protein>
<sequence>MEHGTTHAACIAGGGPAGMLLGYLLARAGLDVVVLEKHGDFLRDFRGDTVHPSTLAVIGELGLLERFLKIPHQRVARLAGVVNGHRVTIADFAHVRTRCRYIAMMPQWDLLNFFATEARAFPSFHLEINAEVTGLIAEDGRVIGVRVADPSGKREIRAALVVAADGRHSTVRRCAALPVHDLGAPIDVLWIRLPKRPGDPSETLGYFDAGRVLVTIDRGEYFQCGLVIPKGGIDALHAGGIRAVREQIAALAPLLRDRVDAIRDWNDVSLLTVRIDRLERWHRPGLLCIGDAAHAMSPMGGVGINLAIQDAVAAANLLAAPLRDGAVSDAQLEAVQRRRMPAVRFTQGLQVFAQERVFGQAPPGAVPSRSLPAPLRLLQMLPLLQAIPAYVVGVGVRPARVRTPNRAG</sequence>
<gene>
    <name evidence="3" type="ORF">WPS_25340</name>
</gene>
<accession>A0AAN2CAS3</accession>
<keyword evidence="1" id="KW-0560">Oxidoreductase</keyword>
<dbReference type="PRINTS" id="PR00420">
    <property type="entry name" value="RNGMNOXGNASE"/>
</dbReference>
<dbReference type="EMBL" id="AP025523">
    <property type="protein sequence ID" value="BDE07258.1"/>
    <property type="molecule type" value="Genomic_DNA"/>
</dbReference>
<organism evidence="3 4">
    <name type="scientific">Vulcanimicrobium alpinum</name>
    <dbReference type="NCBI Taxonomy" id="3016050"/>
    <lineage>
        <taxon>Bacteria</taxon>
        <taxon>Bacillati</taxon>
        <taxon>Vulcanimicrobiota</taxon>
        <taxon>Vulcanimicrobiia</taxon>
        <taxon>Vulcanimicrobiales</taxon>
        <taxon>Vulcanimicrobiaceae</taxon>
        <taxon>Vulcanimicrobium</taxon>
    </lineage>
</organism>
<dbReference type="InterPro" id="IPR036188">
    <property type="entry name" value="FAD/NAD-bd_sf"/>
</dbReference>
<evidence type="ECO:0000256" key="1">
    <source>
        <dbReference type="ARBA" id="ARBA00023002"/>
    </source>
</evidence>
<dbReference type="Gene3D" id="3.50.50.60">
    <property type="entry name" value="FAD/NAD(P)-binding domain"/>
    <property type="match status" value="2"/>
</dbReference>
<dbReference type="PANTHER" id="PTHR43476">
    <property type="entry name" value="3-(3-HYDROXY-PHENYL)PROPIONATE/3-HYDROXYCINNAMIC ACID HYDROXYLASE"/>
    <property type="match status" value="1"/>
</dbReference>
<dbReference type="NCBIfam" id="NF004833">
    <property type="entry name" value="PRK06185.1-1"/>
    <property type="match status" value="1"/>
</dbReference>
<dbReference type="PANTHER" id="PTHR43476:SF5">
    <property type="entry name" value="FAD-DEPENDENT MONOOXYGENASE"/>
    <property type="match status" value="1"/>
</dbReference>
<feature type="domain" description="FAD-binding" evidence="2">
    <location>
        <begin position="9"/>
        <end position="342"/>
    </location>
</feature>
<keyword evidence="3" id="KW-0503">Monooxygenase</keyword>
<evidence type="ECO:0000259" key="2">
    <source>
        <dbReference type="Pfam" id="PF01494"/>
    </source>
</evidence>
<evidence type="ECO:0000313" key="4">
    <source>
        <dbReference type="Proteomes" id="UP001317532"/>
    </source>
</evidence>
<dbReference type="InterPro" id="IPR002938">
    <property type="entry name" value="FAD-bd"/>
</dbReference>
<dbReference type="AlphaFoldDB" id="A0AAN2CAS3"/>